<accession>A0A9P4TUZ3</accession>
<feature type="domain" description="PRISE-like Rossmann-fold" evidence="1">
    <location>
        <begin position="100"/>
        <end position="309"/>
    </location>
</feature>
<dbReference type="EMBL" id="MU007074">
    <property type="protein sequence ID" value="KAF2424477.1"/>
    <property type="molecule type" value="Genomic_DNA"/>
</dbReference>
<dbReference type="Pfam" id="PF22917">
    <property type="entry name" value="PRISE"/>
    <property type="match status" value="1"/>
</dbReference>
<sequence>MATYQVQDKGIYHGLPVYPPDTNNLTAIVTGANGISGHYMVRVLAESPERWSKIYCLSRRPPAIPGGLPKNAEHIPLDFLWKPAEIASVLKKHGVTADYVFFFSYIQVKPKEGAALWSNAEDMCKVNTLLLSNFLDALPQASIKPKRIMLQTGAKNYGLHLGPTTIPQEESDPRVLIEPNFYYPQEDFLYSYCKQHGINWNVARPSFILGAVPDAAMNVCFPLAVYAAVCKQLGHKLAYPGDLAAWETTQVQSSSMMNGYLEEWSVLNDKTADQAFNAFDDSAFTWGKFWPKLAKLYDLEYVRPDPNGEYHEITQQHDPPPRGFGPPGKLRYSFTLVEWAKRPEVVKAWRLLAEKHDLLEKEFRDVDRVFSFTDAALIWSQSIYFNADKARALGWHGHVNTSESIFQVFRDFEKIKMVPPIPTTR</sequence>
<dbReference type="PANTHER" id="PTHR32487">
    <property type="entry name" value="3-OXO-DELTA(4,5)-STEROID 5-BETA-REDUCTASE"/>
    <property type="match status" value="1"/>
</dbReference>
<protein>
    <submittedName>
        <fullName evidence="2">NAD(P)-binding protein</fullName>
    </submittedName>
</protein>
<dbReference type="InterPro" id="IPR055222">
    <property type="entry name" value="PRISE-like_Rossmann-fold"/>
</dbReference>
<keyword evidence="3" id="KW-1185">Reference proteome</keyword>
<evidence type="ECO:0000259" key="1">
    <source>
        <dbReference type="Pfam" id="PF22917"/>
    </source>
</evidence>
<dbReference type="OrthoDB" id="1731983at2759"/>
<dbReference type="Proteomes" id="UP000800235">
    <property type="component" value="Unassembled WGS sequence"/>
</dbReference>
<dbReference type="InterPro" id="IPR036291">
    <property type="entry name" value="NAD(P)-bd_dom_sf"/>
</dbReference>
<reference evidence="2" key="1">
    <citation type="journal article" date="2020" name="Stud. Mycol.">
        <title>101 Dothideomycetes genomes: a test case for predicting lifestyles and emergence of pathogens.</title>
        <authorList>
            <person name="Haridas S."/>
            <person name="Albert R."/>
            <person name="Binder M."/>
            <person name="Bloem J."/>
            <person name="Labutti K."/>
            <person name="Salamov A."/>
            <person name="Andreopoulos B."/>
            <person name="Baker S."/>
            <person name="Barry K."/>
            <person name="Bills G."/>
            <person name="Bluhm B."/>
            <person name="Cannon C."/>
            <person name="Castanera R."/>
            <person name="Culley D."/>
            <person name="Daum C."/>
            <person name="Ezra D."/>
            <person name="Gonzalez J."/>
            <person name="Henrissat B."/>
            <person name="Kuo A."/>
            <person name="Liang C."/>
            <person name="Lipzen A."/>
            <person name="Lutzoni F."/>
            <person name="Magnuson J."/>
            <person name="Mondo S."/>
            <person name="Nolan M."/>
            <person name="Ohm R."/>
            <person name="Pangilinan J."/>
            <person name="Park H.-J."/>
            <person name="Ramirez L."/>
            <person name="Alfaro M."/>
            <person name="Sun H."/>
            <person name="Tritt A."/>
            <person name="Yoshinaga Y."/>
            <person name="Zwiers L.-H."/>
            <person name="Turgeon B."/>
            <person name="Goodwin S."/>
            <person name="Spatafora J."/>
            <person name="Crous P."/>
            <person name="Grigoriev I."/>
        </authorList>
    </citation>
    <scope>NUCLEOTIDE SEQUENCE</scope>
    <source>
        <strain evidence="2">CBS 130266</strain>
    </source>
</reference>
<dbReference type="AlphaFoldDB" id="A0A9P4TUZ3"/>
<dbReference type="SUPFAM" id="SSF51735">
    <property type="entry name" value="NAD(P)-binding Rossmann-fold domains"/>
    <property type="match status" value="1"/>
</dbReference>
<organism evidence="2 3">
    <name type="scientific">Tothia fuscella</name>
    <dbReference type="NCBI Taxonomy" id="1048955"/>
    <lineage>
        <taxon>Eukaryota</taxon>
        <taxon>Fungi</taxon>
        <taxon>Dikarya</taxon>
        <taxon>Ascomycota</taxon>
        <taxon>Pezizomycotina</taxon>
        <taxon>Dothideomycetes</taxon>
        <taxon>Pleosporomycetidae</taxon>
        <taxon>Venturiales</taxon>
        <taxon>Cylindrosympodiaceae</taxon>
        <taxon>Tothia</taxon>
    </lineage>
</organism>
<dbReference type="PANTHER" id="PTHR32487:SF29">
    <property type="entry name" value="NAD-DEPENDENT EPIMERASE_DEHYDRATASE DOMAIN-CONTAINING PROTEIN"/>
    <property type="match status" value="1"/>
</dbReference>
<evidence type="ECO:0000313" key="2">
    <source>
        <dbReference type="EMBL" id="KAF2424477.1"/>
    </source>
</evidence>
<evidence type="ECO:0000313" key="3">
    <source>
        <dbReference type="Proteomes" id="UP000800235"/>
    </source>
</evidence>
<dbReference type="CDD" id="cd08948">
    <property type="entry name" value="5beta-POR_like_SDR_a"/>
    <property type="match status" value="1"/>
</dbReference>
<name>A0A9P4TUZ3_9PEZI</name>
<gene>
    <name evidence="2" type="ORF">EJ08DRAFT_594990</name>
</gene>
<comment type="caution">
    <text evidence="2">The sequence shown here is derived from an EMBL/GenBank/DDBJ whole genome shotgun (WGS) entry which is preliminary data.</text>
</comment>
<dbReference type="Gene3D" id="3.40.50.720">
    <property type="entry name" value="NAD(P)-binding Rossmann-like Domain"/>
    <property type="match status" value="1"/>
</dbReference>
<proteinExistence type="predicted"/>